<evidence type="ECO:0000256" key="1">
    <source>
        <dbReference type="SAM" id="MobiDB-lite"/>
    </source>
</evidence>
<evidence type="ECO:0000313" key="4">
    <source>
        <dbReference type="Proteomes" id="UP000294599"/>
    </source>
</evidence>
<feature type="chain" id="PRO_5020683737" evidence="2">
    <location>
        <begin position="25"/>
        <end position="149"/>
    </location>
</feature>
<organism evidence="3 4">
    <name type="scientific">Pseudofulvimonas gallinarii</name>
    <dbReference type="NCBI Taxonomy" id="634155"/>
    <lineage>
        <taxon>Bacteria</taxon>
        <taxon>Pseudomonadati</taxon>
        <taxon>Pseudomonadota</taxon>
        <taxon>Gammaproteobacteria</taxon>
        <taxon>Lysobacterales</taxon>
        <taxon>Rhodanobacteraceae</taxon>
        <taxon>Pseudofulvimonas</taxon>
    </lineage>
</organism>
<feature type="signal peptide" evidence="2">
    <location>
        <begin position="1"/>
        <end position="24"/>
    </location>
</feature>
<evidence type="ECO:0000256" key="2">
    <source>
        <dbReference type="SAM" id="SignalP"/>
    </source>
</evidence>
<sequence length="149" mass="14985">MLPARLAITFMLALSLPISGSVWAQGPLPDNLDNVNYAGIEGGSGSDRDASPEGPARAGDDSNGDCDHHDDGPTVPAVNDGGKAPSRQAPGNPHGCCADGNCPCPPPIGKGMAIGPAHLASNRSATPYPPVAVPVSTDPYGAALRPPIF</sequence>
<feature type="region of interest" description="Disordered" evidence="1">
    <location>
        <begin position="39"/>
        <end position="100"/>
    </location>
</feature>
<comment type="caution">
    <text evidence="3">The sequence shown here is derived from an EMBL/GenBank/DDBJ whole genome shotgun (WGS) entry which is preliminary data.</text>
</comment>
<keyword evidence="2" id="KW-0732">Signal</keyword>
<protein>
    <submittedName>
        <fullName evidence="3">Uncharacterized protein</fullName>
    </submittedName>
</protein>
<keyword evidence="4" id="KW-1185">Reference proteome</keyword>
<reference evidence="3 4" key="1">
    <citation type="submission" date="2019-03" db="EMBL/GenBank/DDBJ databases">
        <title>Genomic Encyclopedia of Type Strains, Phase IV (KMG-IV): sequencing the most valuable type-strain genomes for metagenomic binning, comparative biology and taxonomic classification.</title>
        <authorList>
            <person name="Goeker M."/>
        </authorList>
    </citation>
    <scope>NUCLEOTIDE SEQUENCE [LARGE SCALE GENOMIC DNA]</scope>
    <source>
        <strain evidence="3 4">DSM 21944</strain>
    </source>
</reference>
<proteinExistence type="predicted"/>
<name>A0A4R3LDS8_9GAMM</name>
<dbReference type="RefSeq" id="WP_132577388.1">
    <property type="nucleotide sequence ID" value="NZ_JBHLWF010000086.1"/>
</dbReference>
<dbReference type="Proteomes" id="UP000294599">
    <property type="component" value="Unassembled WGS sequence"/>
</dbReference>
<evidence type="ECO:0000313" key="3">
    <source>
        <dbReference type="EMBL" id="TCS98163.1"/>
    </source>
</evidence>
<dbReference type="EMBL" id="SMAF01000009">
    <property type="protein sequence ID" value="TCS98163.1"/>
    <property type="molecule type" value="Genomic_DNA"/>
</dbReference>
<gene>
    <name evidence="3" type="ORF">EDC25_10915</name>
</gene>
<accession>A0A4R3LDS8</accession>
<dbReference type="AlphaFoldDB" id="A0A4R3LDS8"/>